<dbReference type="InterPro" id="IPR002121">
    <property type="entry name" value="HRDC_dom"/>
</dbReference>
<dbReference type="InterPro" id="IPR002562">
    <property type="entry name" value="3'-5'_exonuclease_dom"/>
</dbReference>
<dbReference type="InterPro" id="IPR044876">
    <property type="entry name" value="HRDC_dom_sf"/>
</dbReference>
<organism evidence="2 3">
    <name type="scientific">Chthoniobacter flavus Ellin428</name>
    <dbReference type="NCBI Taxonomy" id="497964"/>
    <lineage>
        <taxon>Bacteria</taxon>
        <taxon>Pseudomonadati</taxon>
        <taxon>Verrucomicrobiota</taxon>
        <taxon>Spartobacteria</taxon>
        <taxon>Chthoniobacterales</taxon>
        <taxon>Chthoniobacteraceae</taxon>
        <taxon>Chthoniobacter</taxon>
    </lineage>
</organism>
<keyword evidence="3" id="KW-1185">Reference proteome</keyword>
<evidence type="ECO:0000313" key="3">
    <source>
        <dbReference type="Proteomes" id="UP000005824"/>
    </source>
</evidence>
<dbReference type="InterPro" id="IPR051086">
    <property type="entry name" value="RNase_D-like"/>
</dbReference>
<keyword evidence="2" id="KW-0378">Hydrolase</keyword>
<reference evidence="2 3" key="1">
    <citation type="journal article" date="2011" name="J. Bacteriol.">
        <title>Genome sequence of Chthoniobacter flavus Ellin428, an aerobic heterotrophic soil bacterium.</title>
        <authorList>
            <person name="Kant R."/>
            <person name="van Passel M.W."/>
            <person name="Palva A."/>
            <person name="Lucas S."/>
            <person name="Lapidus A."/>
            <person name="Glavina Del Rio T."/>
            <person name="Dalin E."/>
            <person name="Tice H."/>
            <person name="Bruce D."/>
            <person name="Goodwin L."/>
            <person name="Pitluck S."/>
            <person name="Larimer F.W."/>
            <person name="Land M.L."/>
            <person name="Hauser L."/>
            <person name="Sangwan P."/>
            <person name="de Vos W.M."/>
            <person name="Janssen P.H."/>
            <person name="Smidt H."/>
        </authorList>
    </citation>
    <scope>NUCLEOTIDE SEQUENCE [LARGE SCALE GENOMIC DNA]</scope>
    <source>
        <strain evidence="2 3">Ellin428</strain>
    </source>
</reference>
<dbReference type="GO" id="GO:0006139">
    <property type="term" value="P:nucleobase-containing compound metabolic process"/>
    <property type="evidence" value="ECO:0007669"/>
    <property type="project" value="InterPro"/>
</dbReference>
<proteinExistence type="predicted"/>
<dbReference type="SMART" id="SM00474">
    <property type="entry name" value="35EXOc"/>
    <property type="match status" value="1"/>
</dbReference>
<name>B4D6R3_9BACT</name>
<dbReference type="PANTHER" id="PTHR47649">
    <property type="entry name" value="RIBONUCLEASE D"/>
    <property type="match status" value="1"/>
</dbReference>
<dbReference type="Proteomes" id="UP000005824">
    <property type="component" value="Unassembled WGS sequence"/>
</dbReference>
<dbReference type="InterPro" id="IPR012337">
    <property type="entry name" value="RNaseH-like_sf"/>
</dbReference>
<protein>
    <submittedName>
        <fullName evidence="2">3'-5' exonuclease</fullName>
    </submittedName>
</protein>
<dbReference type="Pfam" id="PF00570">
    <property type="entry name" value="HRDC"/>
    <property type="match status" value="1"/>
</dbReference>
<dbReference type="Pfam" id="PF01612">
    <property type="entry name" value="DNA_pol_A_exo1"/>
    <property type="match status" value="1"/>
</dbReference>
<dbReference type="Gene3D" id="1.10.150.80">
    <property type="entry name" value="HRDC domain"/>
    <property type="match status" value="1"/>
</dbReference>
<gene>
    <name evidence="2" type="ORF">CfE428DRAFT_4603</name>
</gene>
<dbReference type="InterPro" id="IPR036397">
    <property type="entry name" value="RNaseH_sf"/>
</dbReference>
<dbReference type="Gene3D" id="3.30.420.10">
    <property type="entry name" value="Ribonuclease H-like superfamily/Ribonuclease H"/>
    <property type="match status" value="1"/>
</dbReference>
<dbReference type="InParanoid" id="B4D6R3"/>
<accession>B4D6R3</accession>
<evidence type="ECO:0000259" key="1">
    <source>
        <dbReference type="SMART" id="SM00474"/>
    </source>
</evidence>
<dbReference type="STRING" id="497964.CfE428DRAFT_4603"/>
<dbReference type="CDD" id="cd06142">
    <property type="entry name" value="RNaseD_exo"/>
    <property type="match status" value="1"/>
</dbReference>
<dbReference type="SUPFAM" id="SSF47819">
    <property type="entry name" value="HRDC-like"/>
    <property type="match status" value="1"/>
</dbReference>
<dbReference type="EMBL" id="ABVL01000016">
    <property type="protein sequence ID" value="EDY17864.1"/>
    <property type="molecule type" value="Genomic_DNA"/>
</dbReference>
<dbReference type="GO" id="GO:0003676">
    <property type="term" value="F:nucleic acid binding"/>
    <property type="evidence" value="ECO:0007669"/>
    <property type="project" value="InterPro"/>
</dbReference>
<comment type="caution">
    <text evidence="2">The sequence shown here is derived from an EMBL/GenBank/DDBJ whole genome shotgun (WGS) entry which is preliminary data.</text>
</comment>
<evidence type="ECO:0000313" key="2">
    <source>
        <dbReference type="EMBL" id="EDY17864.1"/>
    </source>
</evidence>
<dbReference type="GO" id="GO:0000166">
    <property type="term" value="F:nucleotide binding"/>
    <property type="evidence" value="ECO:0007669"/>
    <property type="project" value="InterPro"/>
</dbReference>
<dbReference type="eggNOG" id="COG0349">
    <property type="taxonomic scope" value="Bacteria"/>
</dbReference>
<dbReference type="AlphaFoldDB" id="B4D6R3"/>
<feature type="domain" description="3'-5' exonuclease" evidence="1">
    <location>
        <begin position="2"/>
        <end position="167"/>
    </location>
</feature>
<dbReference type="GO" id="GO:0008408">
    <property type="term" value="F:3'-5' exonuclease activity"/>
    <property type="evidence" value="ECO:0007669"/>
    <property type="project" value="InterPro"/>
</dbReference>
<keyword evidence="2" id="KW-0269">Exonuclease</keyword>
<dbReference type="SUPFAM" id="SSF53098">
    <property type="entry name" value="Ribonuclease H-like"/>
    <property type="match status" value="1"/>
</dbReference>
<dbReference type="InterPro" id="IPR010997">
    <property type="entry name" value="HRDC-like_sf"/>
</dbReference>
<keyword evidence="2" id="KW-0540">Nuclease</keyword>
<dbReference type="PANTHER" id="PTHR47649:SF1">
    <property type="entry name" value="RIBONUCLEASE D"/>
    <property type="match status" value="1"/>
</dbReference>
<sequence length="352" mass="39734">MQPLIDTAEALQAVPPLLAPHPRIPIDTEADSLHCYFEKLCLIQISVPGHDLLIDPLAGISLQPLFEAFAGKELIIHGADYDLRLLRRVGFTVTAPVFDTMIAARLCGIEEFSLAALIKRYFDVALTKASQKANWARRPLSPQMADYAVKDTHYLLEIAGILEAELTRLDRMEWFRQSCDKAVAASAITKERDPEEVWRITGSKDLRGRASAILRALWHWREAEAQAVDRPTFHILHSEQLIEAAAKLDRDQEVDFSQLHGPRRRRFYEAVETAKALPESEWPKIIRKPRPRPTRDEEARFRELKTKRDAAAAELKLDPSLIAPKSMLESLAANGAEATARMLPWQRATLGV</sequence>
<dbReference type="RefSeq" id="WP_006981924.1">
    <property type="nucleotide sequence ID" value="NZ_ABVL01000016.1"/>
</dbReference>